<feature type="compositionally biased region" description="Polar residues" evidence="17">
    <location>
        <begin position="188"/>
        <end position="202"/>
    </location>
</feature>
<evidence type="ECO:0000313" key="22">
    <source>
        <dbReference type="Proteomes" id="UP001149074"/>
    </source>
</evidence>
<feature type="compositionally biased region" description="Basic residues" evidence="17">
    <location>
        <begin position="456"/>
        <end position="472"/>
    </location>
</feature>
<keyword evidence="12" id="KW-0460">Magnesium</keyword>
<dbReference type="PANTHER" id="PTHR48051:SF1">
    <property type="entry name" value="RAS SUPPRESSOR PROTEIN 1"/>
    <property type="match status" value="1"/>
</dbReference>
<evidence type="ECO:0000259" key="18">
    <source>
        <dbReference type="PROSITE" id="PS50125"/>
    </source>
</evidence>
<dbReference type="InterPro" id="IPR036457">
    <property type="entry name" value="PPM-type-like_dom_sf"/>
</dbReference>
<evidence type="ECO:0000256" key="16">
    <source>
        <dbReference type="ARBA" id="ARBA00032637"/>
    </source>
</evidence>
<dbReference type="SMART" id="SM00332">
    <property type="entry name" value="PP2Cc"/>
    <property type="match status" value="1"/>
</dbReference>
<dbReference type="SUPFAM" id="SSF55073">
    <property type="entry name" value="Nucleotide cyclase"/>
    <property type="match status" value="1"/>
</dbReference>
<feature type="compositionally biased region" description="Basic and acidic residues" evidence="17">
    <location>
        <begin position="1"/>
        <end position="10"/>
    </location>
</feature>
<dbReference type="EMBL" id="JAPQKI010000009">
    <property type="protein sequence ID" value="KAJ5089800.1"/>
    <property type="molecule type" value="Genomic_DNA"/>
</dbReference>
<evidence type="ECO:0000256" key="2">
    <source>
        <dbReference type="ARBA" id="ARBA00001946"/>
    </source>
</evidence>
<dbReference type="CDD" id="cd17214">
    <property type="entry name" value="RA_CYR1_like"/>
    <property type="match status" value="1"/>
</dbReference>
<dbReference type="FunFam" id="3.80.10.10:FF:000305">
    <property type="entry name" value="Adenylate cyclase AcyA"/>
    <property type="match status" value="1"/>
</dbReference>
<feature type="compositionally biased region" description="Low complexity" evidence="17">
    <location>
        <begin position="1135"/>
        <end position="1153"/>
    </location>
</feature>
<dbReference type="InterPro" id="IPR050216">
    <property type="entry name" value="LRR_domain-containing"/>
</dbReference>
<keyword evidence="10" id="KW-0547">Nucleotide-binding</keyword>
<accession>A0A9W9EXR5</accession>
<evidence type="ECO:0000259" key="19">
    <source>
        <dbReference type="PROSITE" id="PS50200"/>
    </source>
</evidence>
<feature type="compositionally biased region" description="Low complexity" evidence="17">
    <location>
        <begin position="1097"/>
        <end position="1109"/>
    </location>
</feature>
<evidence type="ECO:0000256" key="4">
    <source>
        <dbReference type="ARBA" id="ARBA00005381"/>
    </source>
</evidence>
<dbReference type="Proteomes" id="UP001149074">
    <property type="component" value="Unassembled WGS sequence"/>
</dbReference>
<dbReference type="Gene3D" id="3.60.40.10">
    <property type="entry name" value="PPM-type phosphatase domain"/>
    <property type="match status" value="1"/>
</dbReference>
<dbReference type="InterPro" id="IPR001054">
    <property type="entry name" value="A/G_cyclase"/>
</dbReference>
<feature type="region of interest" description="Disordered" evidence="17">
    <location>
        <begin position="397"/>
        <end position="559"/>
    </location>
</feature>
<dbReference type="PROSITE" id="PS51450">
    <property type="entry name" value="LRR"/>
    <property type="match status" value="3"/>
</dbReference>
<evidence type="ECO:0000256" key="14">
    <source>
        <dbReference type="ARBA" id="ARBA00023239"/>
    </source>
</evidence>
<evidence type="ECO:0000259" key="20">
    <source>
        <dbReference type="PROSITE" id="PS51746"/>
    </source>
</evidence>
<reference evidence="21" key="2">
    <citation type="journal article" date="2023" name="IMA Fungus">
        <title>Comparative genomic study of the Penicillium genus elucidates a diverse pangenome and 15 lateral gene transfer events.</title>
        <authorList>
            <person name="Petersen C."/>
            <person name="Sorensen T."/>
            <person name="Nielsen M.R."/>
            <person name="Sondergaard T.E."/>
            <person name="Sorensen J.L."/>
            <person name="Fitzpatrick D.A."/>
            <person name="Frisvad J.C."/>
            <person name="Nielsen K.L."/>
        </authorList>
    </citation>
    <scope>NUCLEOTIDE SEQUENCE</scope>
    <source>
        <strain evidence="21">IBT 30761</strain>
    </source>
</reference>
<feature type="compositionally biased region" description="Polar residues" evidence="17">
    <location>
        <begin position="1168"/>
        <end position="1190"/>
    </location>
</feature>
<dbReference type="EC" id="4.6.1.1" evidence="5"/>
<keyword evidence="9" id="KW-0677">Repeat</keyword>
<dbReference type="FunFam" id="3.80.10.10:FF:000220">
    <property type="entry name" value="Adenylate cyclase AcyA"/>
    <property type="match status" value="1"/>
</dbReference>
<evidence type="ECO:0000256" key="5">
    <source>
        <dbReference type="ARBA" id="ARBA00012201"/>
    </source>
</evidence>
<feature type="region of interest" description="Disordered" evidence="17">
    <location>
        <begin position="1090"/>
        <end position="1190"/>
    </location>
</feature>
<dbReference type="OrthoDB" id="2021138at2759"/>
<evidence type="ECO:0000256" key="10">
    <source>
        <dbReference type="ARBA" id="ARBA00022741"/>
    </source>
</evidence>
<feature type="compositionally biased region" description="Polar residues" evidence="17">
    <location>
        <begin position="2130"/>
        <end position="2161"/>
    </location>
</feature>
<gene>
    <name evidence="21" type="ORF">N7532_008484</name>
</gene>
<dbReference type="SMART" id="SM00365">
    <property type="entry name" value="LRR_SD22"/>
    <property type="match status" value="5"/>
</dbReference>
<dbReference type="Gene3D" id="3.80.10.10">
    <property type="entry name" value="Ribonuclease Inhibitor"/>
    <property type="match status" value="4"/>
</dbReference>
<feature type="compositionally biased region" description="Low complexity" evidence="17">
    <location>
        <begin position="217"/>
        <end position="232"/>
    </location>
</feature>
<dbReference type="GeneID" id="81359955"/>
<keyword evidence="7" id="KW-0433">Leucine-rich repeat</keyword>
<evidence type="ECO:0000256" key="8">
    <source>
        <dbReference type="ARBA" id="ARBA00022723"/>
    </source>
</evidence>
<feature type="domain" description="Guanylate cyclase" evidence="18">
    <location>
        <begin position="1736"/>
        <end position="1873"/>
    </location>
</feature>
<reference evidence="21" key="1">
    <citation type="submission" date="2022-11" db="EMBL/GenBank/DDBJ databases">
        <authorList>
            <person name="Petersen C."/>
        </authorList>
    </citation>
    <scope>NUCLEOTIDE SEQUENCE</scope>
    <source>
        <strain evidence="21">IBT 30761</strain>
    </source>
</reference>
<feature type="domain" description="Ras-associating" evidence="19">
    <location>
        <begin position="609"/>
        <end position="700"/>
    </location>
</feature>
<comment type="function">
    <text evidence="3">Plays essential roles in regulation of cellular metabolism by catalyzing the synthesis of a second messenger, cAMP.</text>
</comment>
<feature type="compositionally biased region" description="Low complexity" evidence="17">
    <location>
        <begin position="277"/>
        <end position="286"/>
    </location>
</feature>
<dbReference type="InterPro" id="IPR000159">
    <property type="entry name" value="RA_dom"/>
</dbReference>
<dbReference type="Pfam" id="PF00211">
    <property type="entry name" value="Guanylate_cyc"/>
    <property type="match status" value="1"/>
</dbReference>
<dbReference type="GO" id="GO:0005524">
    <property type="term" value="F:ATP binding"/>
    <property type="evidence" value="ECO:0007669"/>
    <property type="project" value="UniProtKB-KW"/>
</dbReference>
<evidence type="ECO:0000256" key="12">
    <source>
        <dbReference type="ARBA" id="ARBA00022842"/>
    </source>
</evidence>
<dbReference type="InterPro" id="IPR001932">
    <property type="entry name" value="PPM-type_phosphatase-like_dom"/>
</dbReference>
<feature type="compositionally biased region" description="Polar residues" evidence="17">
    <location>
        <begin position="295"/>
        <end position="310"/>
    </location>
</feature>
<evidence type="ECO:0000256" key="6">
    <source>
        <dbReference type="ARBA" id="ARBA00021420"/>
    </source>
</evidence>
<feature type="compositionally biased region" description="Basic and acidic residues" evidence="17">
    <location>
        <begin position="473"/>
        <end position="487"/>
    </location>
</feature>
<comment type="catalytic activity">
    <reaction evidence="1">
        <text>ATP = 3',5'-cyclic AMP + diphosphate</text>
        <dbReference type="Rhea" id="RHEA:15389"/>
        <dbReference type="ChEBI" id="CHEBI:30616"/>
        <dbReference type="ChEBI" id="CHEBI:33019"/>
        <dbReference type="ChEBI" id="CHEBI:58165"/>
        <dbReference type="EC" id="4.6.1.1"/>
    </reaction>
</comment>
<dbReference type="InterPro" id="IPR001611">
    <property type="entry name" value="Leu-rich_rpt"/>
</dbReference>
<dbReference type="GO" id="GO:0035556">
    <property type="term" value="P:intracellular signal transduction"/>
    <property type="evidence" value="ECO:0007669"/>
    <property type="project" value="InterPro"/>
</dbReference>
<dbReference type="FunFam" id="3.60.40.10:FF:000055">
    <property type="entry name" value="Adenylate cyclase AcyA"/>
    <property type="match status" value="1"/>
</dbReference>
<dbReference type="SUPFAM" id="SSF52058">
    <property type="entry name" value="L domain-like"/>
    <property type="match status" value="3"/>
</dbReference>
<dbReference type="FunFam" id="3.80.10.10:FF:000580">
    <property type="entry name" value="Adenylate cyclase AcyA"/>
    <property type="match status" value="1"/>
</dbReference>
<comment type="caution">
    <text evidence="21">The sequence shown here is derived from an EMBL/GenBank/DDBJ whole genome shotgun (WGS) entry which is preliminary data.</text>
</comment>
<dbReference type="PROSITE" id="PS51746">
    <property type="entry name" value="PPM_2"/>
    <property type="match status" value="1"/>
</dbReference>
<name>A0A9W9EXR5_9EURO</name>
<feature type="region of interest" description="Disordered" evidence="17">
    <location>
        <begin position="100"/>
        <end position="369"/>
    </location>
</feature>
<comment type="similarity">
    <text evidence="4">Belongs to the adenylyl cyclase class-3 family.</text>
</comment>
<feature type="compositionally biased region" description="Polar residues" evidence="17">
    <location>
        <begin position="403"/>
        <end position="427"/>
    </location>
</feature>
<dbReference type="PROSITE" id="PS50200">
    <property type="entry name" value="RA"/>
    <property type="match status" value="1"/>
</dbReference>
<keyword evidence="11" id="KW-0067">ATP-binding</keyword>
<evidence type="ECO:0000313" key="21">
    <source>
        <dbReference type="EMBL" id="KAJ5089800.1"/>
    </source>
</evidence>
<keyword evidence="8" id="KW-0479">Metal-binding</keyword>
<proteinExistence type="inferred from homology"/>
<evidence type="ECO:0000256" key="17">
    <source>
        <dbReference type="SAM" id="MobiDB-lite"/>
    </source>
</evidence>
<dbReference type="SMART" id="SM00314">
    <property type="entry name" value="RA"/>
    <property type="match status" value="1"/>
</dbReference>
<dbReference type="GO" id="GO:0004016">
    <property type="term" value="F:adenylate cyclase activity"/>
    <property type="evidence" value="ECO:0007669"/>
    <property type="project" value="UniProtKB-EC"/>
</dbReference>
<feature type="domain" description="PPM-type phosphatase" evidence="20">
    <location>
        <begin position="1399"/>
        <end position="1676"/>
    </location>
</feature>
<dbReference type="CDD" id="cd00143">
    <property type="entry name" value="PP2Cc"/>
    <property type="match status" value="1"/>
</dbReference>
<dbReference type="Pfam" id="PF13855">
    <property type="entry name" value="LRR_8"/>
    <property type="match status" value="1"/>
</dbReference>
<evidence type="ECO:0000256" key="11">
    <source>
        <dbReference type="ARBA" id="ARBA00022840"/>
    </source>
</evidence>
<keyword evidence="13" id="KW-0115">cAMP biosynthesis</keyword>
<dbReference type="InterPro" id="IPR003591">
    <property type="entry name" value="Leu-rich_rpt_typical-subtyp"/>
</dbReference>
<evidence type="ECO:0000256" key="13">
    <source>
        <dbReference type="ARBA" id="ARBA00022998"/>
    </source>
</evidence>
<dbReference type="GO" id="GO:0046872">
    <property type="term" value="F:metal ion binding"/>
    <property type="evidence" value="ECO:0007669"/>
    <property type="project" value="UniProtKB-KW"/>
</dbReference>
<feature type="region of interest" description="Disordered" evidence="17">
    <location>
        <begin position="1"/>
        <end position="52"/>
    </location>
</feature>
<keyword evidence="22" id="KW-1185">Reference proteome</keyword>
<evidence type="ECO:0000256" key="3">
    <source>
        <dbReference type="ARBA" id="ARBA00003896"/>
    </source>
</evidence>
<dbReference type="Pfam" id="PF23010">
    <property type="entry name" value="RA_3"/>
    <property type="match status" value="1"/>
</dbReference>
<dbReference type="SMART" id="SM00364">
    <property type="entry name" value="LRR_BAC"/>
    <property type="match status" value="7"/>
</dbReference>
<evidence type="ECO:0000256" key="7">
    <source>
        <dbReference type="ARBA" id="ARBA00022614"/>
    </source>
</evidence>
<feature type="compositionally biased region" description="Polar residues" evidence="17">
    <location>
        <begin position="165"/>
        <end position="178"/>
    </location>
</feature>
<dbReference type="RefSeq" id="XP_056471782.1">
    <property type="nucleotide sequence ID" value="XM_056620976.1"/>
</dbReference>
<evidence type="ECO:0000256" key="1">
    <source>
        <dbReference type="ARBA" id="ARBA00001593"/>
    </source>
</evidence>
<dbReference type="SMART" id="SM00369">
    <property type="entry name" value="LRR_TYP"/>
    <property type="match status" value="11"/>
</dbReference>
<protein>
    <recommendedName>
        <fullName evidence="6">Adenylate cyclase</fullName>
        <ecNumber evidence="5">4.6.1.1</ecNumber>
    </recommendedName>
    <alternativeName>
        <fullName evidence="15">ATP pyrophosphate-lyase</fullName>
    </alternativeName>
    <alternativeName>
        <fullName evidence="16">Adenylyl cyclase</fullName>
    </alternativeName>
</protein>
<evidence type="ECO:0000256" key="15">
    <source>
        <dbReference type="ARBA" id="ARBA00032597"/>
    </source>
</evidence>
<dbReference type="Pfam" id="PF23598">
    <property type="entry name" value="LRR_14"/>
    <property type="match status" value="1"/>
</dbReference>
<sequence>MPVREHEQPDRQGSASSGNSWRSQATIRNNEDMNKDQIHPTSHGRDVDAFPGTLTDNVQALDRYRTGSDSWIIEWMLTQILLCTRSGSSQAPKIDWGASMWSWSSPDISPTEERKGSGFSNHRKAMAVLGAARDETSRSSSSPRPPPIRQPRPGENEFESIAPWATSSGADGQRTFFNDFSEHEASPASATFRPTTGRTFSSEPADMEYNGDHRRPSTTSITSSTGSKSSLSQRWKKKTKGSVSEDYSVDEPGDGPNQPIRRGGPVDQLRARERANSDGSDASQRQSRSRAETPLPSSDITPWVYQSFNDIPQYGEAPVRPVPIGPDGQRLGSQGSAGKPRSATRDSSRRAGNGHRHSRSKEERPTLAGDLADYQFAGYQGRPSVGRDDFAVGLKPYQDSRLHSSTAMSSSTNLGGRSTSPTPSVQSAIYREHGHNSPGGPPNKQNILSKIGRFLPGHKPHDKSKRKHRRRLDPRLDTADSTKKESGKGLGIGGRKFPRRGFTLTGDGHPPRDGPQGEEGKHYFSLDTDLEDMRGVRTASPGRKPRGNDGTTTPREDLTRPDVLQAGGIGSDSWAAPDSWHVKKQADVVAEATENAPKPSAGVRERDGASYFIRIFRIDSTFATLSAGLNTSVADVLYMLGKKSFLQDHLNNYEIVLRKNDLSRQLDHKERPILMQKKLLEQVGYTEKDRIEDIGREDHSYLCRFVFLPTKLSGYTSLEADPGFNKMQKFSHVDLQGRSLVTIPITLYKKASEIISLNLSRNLSLDVPKDFIQSCINLREIKFIGNEALQLPLSFSLASRLTYLDISNNFLEELDHASLDQLTGLVSIKMANNQLTSLPSYFENFQYLRSLNMSSNSFKIFPEFLCNLRALVDLDISFNNIEGIPCIGELTTLERLWMTNNNISGPLDDSFQQLVNLREIDGRFNAISSIDNLCGLPRLEQVFFGHNLVSRFKGSAPKLRSLHLDHNPLTQFDIDSHMPTLSSLNLASANLSAFRDAIFENMPNVSKLILDKNHLSSIPAQIGKLRRLEHFSIIKNPLAFVPPQIGCLVELKEFNLRECNLKSLPEEIWHCAKLETLNVSTNLLTTFPKHGAPQPLVPGEPTTTPVTTPAITGNPSYEDLGPLDEQDVRRPSQTSNGALGSSSSPSGSNRNASIAPSIGQSQGGRKVSTASRSINTEGSSSSRKDSNFSQHTTTMTFAGSLRNLYLADNRLDDEVFRELARLPELRVVNLSYNELTELPQGVLRRWPWISELYLSGNELTSLPSDDLEEGSNLKVLHINANRFQVLPAELCKVSKLAILDVGSNGLKYNVSNWPYDWNWNWNRSLKYLNFSGNKRLEIKPNITSLGPPVTNGADLTDFTSLTHLRVLGLMDVTLTIPTIPEETEDRRVRTSASLAGSLAYGMADTLGRTEHLSIIDMIVPRLKPDNVETLVGMFDGSTMSSGGSRVAKYLHEHFTPTFSHELKRLQPDQDETPLDALRRAFLALNKNMAGSAYRSIDDRELRQYNRRSSNTKQLNQDDIQSGGVATVLYLNNMDLYAANVGDAQAILVKSDGSLRNLTQYHDPAEASERARIRAAGGFVARNGKLNDVLPVSRCFGHFPMMPAVIAAPYTMHTTLTEQDEMIIIASKELWDYVAPDLVVDATRAAHPDLMFAAQKLRDLAISFGATNKLMVMVLGVSELQKRQKKFSRPSMNLERSAFPEDQIVPKTKLRKRPRDAVGDTRLARFDRVDAPIGELAIIFTDIKKSTGLWETCPDAMRSAIQIHNDILRRQLGIIGGYEVKTEGDAFMVAFNSTTAALLWCFNCQNQLLEAEWPTEILEQPQCRIVYDMENNIIFRGLSVRMGGHWGEPVCENDPVTNRMDYFGPMVNRASRISAVADGGQIFVSSDFMSDIQRNLEVFADAERSASTSSNDSHPRMDSLGHTIRRELQQLNSQGFVIKDQGERKLKGLENPEPLYLVYPHSLAGRMTASEEAAQDSSANPAIIPAGSELDLKTDLIWRLWEVTLRLERLCGALENSSEPRLREPNVALFNMVKNHGGELNDSTVISLVDQQVTRIEAAINTLSVRHMLRPFQPGDRLEDHAVPIGEVMQQLQTQLAEYRALKEQMATGATGIPDETPPQYGGMNMHPSASAVSIPNSTSSSVMNRSGTPDTRSFDLQRSNR</sequence>
<dbReference type="GO" id="GO:0006171">
    <property type="term" value="P:cAMP biosynthetic process"/>
    <property type="evidence" value="ECO:0007669"/>
    <property type="project" value="UniProtKB-KW"/>
</dbReference>
<comment type="cofactor">
    <cofactor evidence="2">
        <name>Mg(2+)</name>
        <dbReference type="ChEBI" id="CHEBI:18420"/>
    </cofactor>
</comment>
<dbReference type="CDD" id="cd07302">
    <property type="entry name" value="CHD"/>
    <property type="match status" value="1"/>
</dbReference>
<dbReference type="PROSITE" id="PS50125">
    <property type="entry name" value="GUANYLATE_CYCLASE_2"/>
    <property type="match status" value="1"/>
</dbReference>
<dbReference type="PANTHER" id="PTHR48051">
    <property type="match status" value="1"/>
</dbReference>
<feature type="compositionally biased region" description="Polar residues" evidence="17">
    <location>
        <begin position="11"/>
        <end position="28"/>
    </location>
</feature>
<dbReference type="Gene3D" id="3.30.70.1230">
    <property type="entry name" value="Nucleotide cyclase"/>
    <property type="match status" value="1"/>
</dbReference>
<feature type="compositionally biased region" description="Basic and acidic residues" evidence="17">
    <location>
        <begin position="29"/>
        <end position="48"/>
    </location>
</feature>
<dbReference type="InterPro" id="IPR055414">
    <property type="entry name" value="LRR_R13L4/SHOC2-like"/>
</dbReference>
<dbReference type="SMART" id="SM00044">
    <property type="entry name" value="CYCc"/>
    <property type="match status" value="1"/>
</dbReference>
<dbReference type="GO" id="GO:0005737">
    <property type="term" value="C:cytoplasm"/>
    <property type="evidence" value="ECO:0007669"/>
    <property type="project" value="TreeGrafter"/>
</dbReference>
<feature type="region of interest" description="Disordered" evidence="17">
    <location>
        <begin position="2109"/>
        <end position="2161"/>
    </location>
</feature>
<dbReference type="InterPro" id="IPR032675">
    <property type="entry name" value="LRR_dom_sf"/>
</dbReference>
<dbReference type="InterPro" id="IPR055071">
    <property type="entry name" value="RA_PHLPP-like"/>
</dbReference>
<organism evidence="21 22">
    <name type="scientific">Penicillium argentinense</name>
    <dbReference type="NCBI Taxonomy" id="1131581"/>
    <lineage>
        <taxon>Eukaryota</taxon>
        <taxon>Fungi</taxon>
        <taxon>Dikarya</taxon>
        <taxon>Ascomycota</taxon>
        <taxon>Pezizomycotina</taxon>
        <taxon>Eurotiomycetes</taxon>
        <taxon>Eurotiomycetidae</taxon>
        <taxon>Eurotiales</taxon>
        <taxon>Aspergillaceae</taxon>
        <taxon>Penicillium</taxon>
    </lineage>
</organism>
<dbReference type="SUPFAM" id="SSF81606">
    <property type="entry name" value="PP2C-like"/>
    <property type="match status" value="1"/>
</dbReference>
<evidence type="ECO:0000256" key="9">
    <source>
        <dbReference type="ARBA" id="ARBA00022737"/>
    </source>
</evidence>
<keyword evidence="14" id="KW-0456">Lyase</keyword>
<dbReference type="InterPro" id="IPR029787">
    <property type="entry name" value="Nucleotide_cyclase"/>
</dbReference>
<dbReference type="Pfam" id="PF00481">
    <property type="entry name" value="PP2C"/>
    <property type="match status" value="1"/>
</dbReference>